<gene>
    <name evidence="1" type="ORF">OC842_000054</name>
</gene>
<evidence type="ECO:0000313" key="2">
    <source>
        <dbReference type="Proteomes" id="UP001176521"/>
    </source>
</evidence>
<comment type="caution">
    <text evidence="1">The sequence shown here is derived from an EMBL/GenBank/DDBJ whole genome shotgun (WGS) entry which is preliminary data.</text>
</comment>
<dbReference type="EMBL" id="JAPDMQ010000002">
    <property type="protein sequence ID" value="KAK0541221.1"/>
    <property type="molecule type" value="Genomic_DNA"/>
</dbReference>
<reference evidence="1" key="1">
    <citation type="journal article" date="2023" name="PhytoFront">
        <title>Draft Genome Resources of Seven Strains of Tilletia horrida, Causal Agent of Kernel Smut of Rice.</title>
        <authorList>
            <person name="Khanal S."/>
            <person name="Antony Babu S."/>
            <person name="Zhou X.G."/>
        </authorList>
    </citation>
    <scope>NUCLEOTIDE SEQUENCE</scope>
    <source>
        <strain evidence="1">TX3</strain>
    </source>
</reference>
<organism evidence="1 2">
    <name type="scientific">Tilletia horrida</name>
    <dbReference type="NCBI Taxonomy" id="155126"/>
    <lineage>
        <taxon>Eukaryota</taxon>
        <taxon>Fungi</taxon>
        <taxon>Dikarya</taxon>
        <taxon>Basidiomycota</taxon>
        <taxon>Ustilaginomycotina</taxon>
        <taxon>Exobasidiomycetes</taxon>
        <taxon>Tilletiales</taxon>
        <taxon>Tilletiaceae</taxon>
        <taxon>Tilletia</taxon>
    </lineage>
</organism>
<accession>A0AAN6GHL2</accession>
<name>A0AAN6GHL2_9BASI</name>
<sequence>MSTNTGAGLTVPGVPASLLSHLSSLCDAQRHSNGLDDDISDLRARTRSAADASALYAQDTQRKHSRIVVDLHHLEEQVKDELSLAKRKVNEEVRAVHLRVQGELDALQQRMIDRLASGIISVEKQLNEGDQHSQDAFERMLTGIQECADRLQSGSRLGAEDKTRLGSQLALFTAWAAAW</sequence>
<evidence type="ECO:0000313" key="1">
    <source>
        <dbReference type="EMBL" id="KAK0541221.1"/>
    </source>
</evidence>
<proteinExistence type="predicted"/>
<protein>
    <submittedName>
        <fullName evidence="1">Uncharacterized protein</fullName>
    </submittedName>
</protein>
<dbReference type="AlphaFoldDB" id="A0AAN6GHL2"/>
<dbReference type="Proteomes" id="UP001176521">
    <property type="component" value="Unassembled WGS sequence"/>
</dbReference>
<keyword evidence="2" id="KW-1185">Reference proteome</keyword>